<proteinExistence type="predicted"/>
<feature type="compositionally biased region" description="Polar residues" evidence="1">
    <location>
        <begin position="73"/>
        <end position="83"/>
    </location>
</feature>
<reference evidence="2 3" key="2">
    <citation type="journal article" date="2017" name="Front. Plant Sci.">
        <title>Gene Classification and Mining of Molecular Markers Useful in Red Clover (Trifolium pratense) Breeding.</title>
        <authorList>
            <person name="Istvanek J."/>
            <person name="Dluhosova J."/>
            <person name="Dluhos P."/>
            <person name="Patkova L."/>
            <person name="Nedelnik J."/>
            <person name="Repkova J."/>
        </authorList>
    </citation>
    <scope>NUCLEOTIDE SEQUENCE [LARGE SCALE GENOMIC DNA]</scope>
    <source>
        <strain evidence="3">cv. Tatra</strain>
        <tissue evidence="2">Young leaves</tissue>
    </source>
</reference>
<comment type="caution">
    <text evidence="2">The sequence shown here is derived from an EMBL/GenBank/DDBJ whole genome shotgun (WGS) entry which is preliminary data.</text>
</comment>
<dbReference type="AlphaFoldDB" id="A0A2K3LJV9"/>
<name>A0A2K3LJV9_TRIPR</name>
<accession>A0A2K3LJV9</accession>
<dbReference type="EMBL" id="ASHM01034824">
    <property type="protein sequence ID" value="PNX78831.1"/>
    <property type="molecule type" value="Genomic_DNA"/>
</dbReference>
<dbReference type="ExpressionAtlas" id="A0A2K3LJV9">
    <property type="expression patterns" value="baseline"/>
</dbReference>
<feature type="compositionally biased region" description="Low complexity" evidence="1">
    <location>
        <begin position="52"/>
        <end position="72"/>
    </location>
</feature>
<evidence type="ECO:0000313" key="2">
    <source>
        <dbReference type="EMBL" id="PNX78831.1"/>
    </source>
</evidence>
<reference evidence="2 3" key="1">
    <citation type="journal article" date="2014" name="Am. J. Bot.">
        <title>Genome assembly and annotation for red clover (Trifolium pratense; Fabaceae).</title>
        <authorList>
            <person name="Istvanek J."/>
            <person name="Jaros M."/>
            <person name="Krenek A."/>
            <person name="Repkova J."/>
        </authorList>
    </citation>
    <scope>NUCLEOTIDE SEQUENCE [LARGE SCALE GENOMIC DNA]</scope>
    <source>
        <strain evidence="3">cv. Tatra</strain>
        <tissue evidence="2">Young leaves</tissue>
    </source>
</reference>
<gene>
    <name evidence="2" type="ORF">L195_g034812</name>
</gene>
<sequence length="94" mass="10157">MEAQEFFHTNFSSDNNATINNVNTAASDHFVVEDLFDFSNDDDATITDPAFDDSPPTNSNDSPPPETNTNSNFFVDSSCQNSADGPFSGELSVP</sequence>
<dbReference type="Proteomes" id="UP000236291">
    <property type="component" value="Unassembled WGS sequence"/>
</dbReference>
<evidence type="ECO:0000256" key="1">
    <source>
        <dbReference type="SAM" id="MobiDB-lite"/>
    </source>
</evidence>
<protein>
    <submittedName>
        <fullName evidence="2">GATA transcription factor</fullName>
    </submittedName>
</protein>
<organism evidence="2 3">
    <name type="scientific">Trifolium pratense</name>
    <name type="common">Red clover</name>
    <dbReference type="NCBI Taxonomy" id="57577"/>
    <lineage>
        <taxon>Eukaryota</taxon>
        <taxon>Viridiplantae</taxon>
        <taxon>Streptophyta</taxon>
        <taxon>Embryophyta</taxon>
        <taxon>Tracheophyta</taxon>
        <taxon>Spermatophyta</taxon>
        <taxon>Magnoliopsida</taxon>
        <taxon>eudicotyledons</taxon>
        <taxon>Gunneridae</taxon>
        <taxon>Pentapetalae</taxon>
        <taxon>rosids</taxon>
        <taxon>fabids</taxon>
        <taxon>Fabales</taxon>
        <taxon>Fabaceae</taxon>
        <taxon>Papilionoideae</taxon>
        <taxon>50 kb inversion clade</taxon>
        <taxon>NPAAA clade</taxon>
        <taxon>Hologalegina</taxon>
        <taxon>IRL clade</taxon>
        <taxon>Trifolieae</taxon>
        <taxon>Trifolium</taxon>
    </lineage>
</organism>
<evidence type="ECO:0000313" key="3">
    <source>
        <dbReference type="Proteomes" id="UP000236291"/>
    </source>
</evidence>
<feature type="non-terminal residue" evidence="2">
    <location>
        <position position="94"/>
    </location>
</feature>
<feature type="region of interest" description="Disordered" evidence="1">
    <location>
        <begin position="41"/>
        <end position="94"/>
    </location>
</feature>